<comment type="pathway">
    <text evidence="2">Lipid metabolism.</text>
</comment>
<dbReference type="InterPro" id="IPR033177">
    <property type="entry name" value="PSD-B"/>
</dbReference>
<dbReference type="AlphaFoldDB" id="A0A3N4HFD5"/>
<keyword evidence="11" id="KW-0456">Lyase</keyword>
<dbReference type="PANTHER" id="PTHR10067">
    <property type="entry name" value="PHOSPHATIDYLSERINE DECARBOXYLASE"/>
    <property type="match status" value="1"/>
</dbReference>
<proteinExistence type="inferred from homology"/>
<keyword evidence="5 15" id="KW-0812">Transmembrane</keyword>
<dbReference type="NCBIfam" id="TIGR00163">
    <property type="entry name" value="PS_decarb"/>
    <property type="match status" value="1"/>
</dbReference>
<keyword evidence="7 15" id="KW-1133">Transmembrane helix</keyword>
<evidence type="ECO:0000256" key="11">
    <source>
        <dbReference type="ARBA" id="ARBA00023239"/>
    </source>
</evidence>
<dbReference type="STRING" id="1160509.A0A3N4HFD5"/>
<evidence type="ECO:0000256" key="7">
    <source>
        <dbReference type="ARBA" id="ARBA00022989"/>
    </source>
</evidence>
<evidence type="ECO:0000256" key="12">
    <source>
        <dbReference type="ARBA" id="ARBA00023264"/>
    </source>
</evidence>
<evidence type="ECO:0000256" key="3">
    <source>
        <dbReference type="ARBA" id="ARBA00012243"/>
    </source>
</evidence>
<evidence type="ECO:0000256" key="1">
    <source>
        <dbReference type="ARBA" id="ARBA00001928"/>
    </source>
</evidence>
<dbReference type="PANTHER" id="PTHR10067:SF6">
    <property type="entry name" value="PHOSPHATIDYLSERINE DECARBOXYLASE PROENZYME, MITOCHONDRIAL"/>
    <property type="match status" value="1"/>
</dbReference>
<protein>
    <recommendedName>
        <fullName evidence="3">phosphatidylserine decarboxylase</fullName>
        <ecNumber evidence="3">4.1.1.65</ecNumber>
    </recommendedName>
</protein>
<feature type="non-terminal residue" evidence="16">
    <location>
        <position position="447"/>
    </location>
</feature>
<keyword evidence="10" id="KW-0594">Phospholipid biosynthesis</keyword>
<keyword evidence="6" id="KW-0210">Decarboxylase</keyword>
<evidence type="ECO:0000256" key="9">
    <source>
        <dbReference type="ARBA" id="ARBA00023136"/>
    </source>
</evidence>
<keyword evidence="12" id="KW-1208">Phospholipid metabolism</keyword>
<dbReference type="InterPro" id="IPR033661">
    <property type="entry name" value="PSD_type1_euk"/>
</dbReference>
<reference evidence="16 17" key="1">
    <citation type="journal article" date="2018" name="Nat. Ecol. Evol.">
        <title>Pezizomycetes genomes reveal the molecular basis of ectomycorrhizal truffle lifestyle.</title>
        <authorList>
            <person name="Murat C."/>
            <person name="Payen T."/>
            <person name="Noel B."/>
            <person name="Kuo A."/>
            <person name="Morin E."/>
            <person name="Chen J."/>
            <person name="Kohler A."/>
            <person name="Krizsan K."/>
            <person name="Balestrini R."/>
            <person name="Da Silva C."/>
            <person name="Montanini B."/>
            <person name="Hainaut M."/>
            <person name="Levati E."/>
            <person name="Barry K.W."/>
            <person name="Belfiori B."/>
            <person name="Cichocki N."/>
            <person name="Clum A."/>
            <person name="Dockter R.B."/>
            <person name="Fauchery L."/>
            <person name="Guy J."/>
            <person name="Iotti M."/>
            <person name="Le Tacon F."/>
            <person name="Lindquist E.A."/>
            <person name="Lipzen A."/>
            <person name="Malagnac F."/>
            <person name="Mello A."/>
            <person name="Molinier V."/>
            <person name="Miyauchi S."/>
            <person name="Poulain J."/>
            <person name="Riccioni C."/>
            <person name="Rubini A."/>
            <person name="Sitrit Y."/>
            <person name="Splivallo R."/>
            <person name="Traeger S."/>
            <person name="Wang M."/>
            <person name="Zifcakova L."/>
            <person name="Wipf D."/>
            <person name="Zambonelli A."/>
            <person name="Paolocci F."/>
            <person name="Nowrousian M."/>
            <person name="Ottonello S."/>
            <person name="Baldrian P."/>
            <person name="Spatafora J.W."/>
            <person name="Henrissat B."/>
            <person name="Nagy L.G."/>
            <person name="Aury J.M."/>
            <person name="Wincker P."/>
            <person name="Grigoriev I.V."/>
            <person name="Bonfante P."/>
            <person name="Martin F.M."/>
        </authorList>
    </citation>
    <scope>NUCLEOTIDE SEQUENCE [LARGE SCALE GENOMIC DNA]</scope>
    <source>
        <strain evidence="16 17">RN42</strain>
    </source>
</reference>
<keyword evidence="13" id="KW-0670">Pyruvate</keyword>
<evidence type="ECO:0000313" key="16">
    <source>
        <dbReference type="EMBL" id="RPA71876.1"/>
    </source>
</evidence>
<dbReference type="Proteomes" id="UP000275078">
    <property type="component" value="Unassembled WGS sequence"/>
</dbReference>
<evidence type="ECO:0000256" key="2">
    <source>
        <dbReference type="ARBA" id="ARBA00005189"/>
    </source>
</evidence>
<evidence type="ECO:0000256" key="5">
    <source>
        <dbReference type="ARBA" id="ARBA00022692"/>
    </source>
</evidence>
<dbReference type="GO" id="GO:0004609">
    <property type="term" value="F:phosphatidylserine decarboxylase activity"/>
    <property type="evidence" value="ECO:0007669"/>
    <property type="project" value="UniProtKB-EC"/>
</dbReference>
<evidence type="ECO:0000256" key="14">
    <source>
        <dbReference type="ARBA" id="ARBA00024326"/>
    </source>
</evidence>
<dbReference type="OrthoDB" id="4330at2759"/>
<evidence type="ECO:0000256" key="6">
    <source>
        <dbReference type="ARBA" id="ARBA00022793"/>
    </source>
</evidence>
<evidence type="ECO:0000256" key="8">
    <source>
        <dbReference type="ARBA" id="ARBA00023098"/>
    </source>
</evidence>
<evidence type="ECO:0000313" key="17">
    <source>
        <dbReference type="Proteomes" id="UP000275078"/>
    </source>
</evidence>
<feature type="non-terminal residue" evidence="16">
    <location>
        <position position="1"/>
    </location>
</feature>
<dbReference type="InterPro" id="IPR003817">
    <property type="entry name" value="PS_Dcarbxylase"/>
</dbReference>
<organism evidence="16 17">
    <name type="scientific">Ascobolus immersus RN42</name>
    <dbReference type="NCBI Taxonomy" id="1160509"/>
    <lineage>
        <taxon>Eukaryota</taxon>
        <taxon>Fungi</taxon>
        <taxon>Dikarya</taxon>
        <taxon>Ascomycota</taxon>
        <taxon>Pezizomycotina</taxon>
        <taxon>Pezizomycetes</taxon>
        <taxon>Pezizales</taxon>
        <taxon>Ascobolaceae</taxon>
        <taxon>Ascobolus</taxon>
    </lineage>
</organism>
<sequence>RDEEARKKGKPVWFNIPVWAGIGVVGGVYLYKVVQRERKKDAEVIDEATGAKIRPTGPWQLTILSTLPLKALSRAWGWFNEIELPVFLRAPGFKLYSWVFGANIAEASEDDLTKYRNLQEFFYRQLKPGARPIDESATVVSPSDGKVLHFGQVLPGGEVSNVKGLTYRLDALLGSEAKDIEEERKQRGVEHIREVGDLDADQQFAVVNGISYTLPGLLSGDKSQKKIEEKPVEVVPDAEDTSIPIGGEVVEKVKSAVEAGKGWWNSVIGDDEKKALYFAVIYLAPGDYHRFHSPVNWVVERRRHFAGELFSVSPYIQNKLANLFVLNERVVLIGRWRYGLFTYTAVGATNVGSIKIHFDKELRTNSMTHDATAADVHPEQGYAEAVYKSASKVLGGHPLVKGAEVGGFNLGSTIVLVFEGPKDGFEFQVKPGDYVKMGQALGTIRDE</sequence>
<keyword evidence="9 15" id="KW-0472">Membrane</keyword>
<evidence type="ECO:0000256" key="15">
    <source>
        <dbReference type="SAM" id="Phobius"/>
    </source>
</evidence>
<comment type="cofactor">
    <cofactor evidence="1">
        <name>pyruvate</name>
        <dbReference type="ChEBI" id="CHEBI:15361"/>
    </cofactor>
</comment>
<dbReference type="GO" id="GO:0005739">
    <property type="term" value="C:mitochondrion"/>
    <property type="evidence" value="ECO:0007669"/>
    <property type="project" value="InterPro"/>
</dbReference>
<keyword evidence="4" id="KW-0444">Lipid biosynthesis</keyword>
<evidence type="ECO:0000256" key="4">
    <source>
        <dbReference type="ARBA" id="ARBA00022516"/>
    </source>
</evidence>
<dbReference type="EC" id="4.1.1.65" evidence="3"/>
<dbReference type="Pfam" id="PF02666">
    <property type="entry name" value="PS_Dcarbxylase"/>
    <property type="match status" value="2"/>
</dbReference>
<dbReference type="EMBL" id="ML119894">
    <property type="protein sequence ID" value="RPA71876.1"/>
    <property type="molecule type" value="Genomic_DNA"/>
</dbReference>
<keyword evidence="17" id="KW-1185">Reference proteome</keyword>
<gene>
    <name evidence="16" type="ORF">BJ508DRAFT_187283</name>
</gene>
<comment type="pathway">
    <text evidence="14">Phospholipid metabolism; phosphatidylethanolamine biosynthesis.</text>
</comment>
<name>A0A3N4HFD5_ASCIM</name>
<feature type="transmembrane region" description="Helical" evidence="15">
    <location>
        <begin position="12"/>
        <end position="31"/>
    </location>
</feature>
<evidence type="ECO:0000256" key="10">
    <source>
        <dbReference type="ARBA" id="ARBA00023209"/>
    </source>
</evidence>
<dbReference type="UniPathway" id="UPA00558"/>
<dbReference type="GO" id="GO:0006646">
    <property type="term" value="P:phosphatidylethanolamine biosynthetic process"/>
    <property type="evidence" value="ECO:0007669"/>
    <property type="project" value="UniProtKB-UniPathway"/>
</dbReference>
<evidence type="ECO:0000256" key="13">
    <source>
        <dbReference type="ARBA" id="ARBA00023317"/>
    </source>
</evidence>
<keyword evidence="8" id="KW-0443">Lipid metabolism</keyword>
<accession>A0A3N4HFD5</accession>
<dbReference type="HAMAP" id="MF_03208">
    <property type="entry name" value="PS_decarb_PSD_B_type1_euk"/>
    <property type="match status" value="1"/>
</dbReference>